<feature type="domain" description="PNPLA" evidence="6">
    <location>
        <begin position="154"/>
        <end position="367"/>
    </location>
</feature>
<evidence type="ECO:0000256" key="3">
    <source>
        <dbReference type="ARBA" id="ARBA00023098"/>
    </source>
</evidence>
<dbReference type="GO" id="GO:0016042">
    <property type="term" value="P:lipid catabolic process"/>
    <property type="evidence" value="ECO:0007669"/>
    <property type="project" value="UniProtKB-KW"/>
</dbReference>
<dbReference type="RefSeq" id="XP_022591638.2">
    <property type="nucleotide sequence ID" value="XM_022736766.2"/>
</dbReference>
<dbReference type="PANTHER" id="PTHR14226:SF64">
    <property type="entry name" value="PNPLA DOMAIN-CONTAINING PROTEIN"/>
    <property type="match status" value="1"/>
</dbReference>
<dbReference type="Pfam" id="PF01734">
    <property type="entry name" value="Patatin"/>
    <property type="match status" value="1"/>
</dbReference>
<dbReference type="InterPro" id="IPR016035">
    <property type="entry name" value="Acyl_Trfase/lysoPLipase"/>
</dbReference>
<dbReference type="InterPro" id="IPR050301">
    <property type="entry name" value="NTE"/>
</dbReference>
<name>A0A6P5WEF5_9EIME</name>
<comment type="caution">
    <text evidence="4">Lacks conserved residue(s) required for the propagation of feature annotation.</text>
</comment>
<dbReference type="Gene3D" id="3.40.1090.10">
    <property type="entry name" value="Cytosolic phospholipase A2 catalytic domain"/>
    <property type="match status" value="1"/>
</dbReference>
<organism evidence="7 8">
    <name type="scientific">Cyclospora cayetanensis</name>
    <dbReference type="NCBI Taxonomy" id="88456"/>
    <lineage>
        <taxon>Eukaryota</taxon>
        <taxon>Sar</taxon>
        <taxon>Alveolata</taxon>
        <taxon>Apicomplexa</taxon>
        <taxon>Conoidasida</taxon>
        <taxon>Coccidia</taxon>
        <taxon>Eucoccidiorida</taxon>
        <taxon>Eimeriorina</taxon>
        <taxon>Eimeriidae</taxon>
        <taxon>Cyclospora</taxon>
    </lineage>
</organism>
<dbReference type="InterPro" id="IPR002641">
    <property type="entry name" value="PNPLA_dom"/>
</dbReference>
<keyword evidence="2" id="KW-0442">Lipid degradation</keyword>
<dbReference type="PROSITE" id="PS51635">
    <property type="entry name" value="PNPLA"/>
    <property type="match status" value="1"/>
</dbReference>
<evidence type="ECO:0000256" key="5">
    <source>
        <dbReference type="SAM" id="SignalP"/>
    </source>
</evidence>
<evidence type="ECO:0000313" key="8">
    <source>
        <dbReference type="RefSeq" id="XP_022591638.2"/>
    </source>
</evidence>
<feature type="signal peptide" evidence="5">
    <location>
        <begin position="1"/>
        <end position="18"/>
    </location>
</feature>
<dbReference type="PANTHER" id="PTHR14226">
    <property type="entry name" value="NEUROPATHY TARGET ESTERASE/SWISS CHEESE D.MELANOGASTER"/>
    <property type="match status" value="1"/>
</dbReference>
<dbReference type="GO" id="GO:0016298">
    <property type="term" value="F:lipase activity"/>
    <property type="evidence" value="ECO:0007669"/>
    <property type="project" value="UniProtKB-ARBA"/>
</dbReference>
<protein>
    <submittedName>
        <fullName evidence="8">Uncharacterized protein LOC34623650</fullName>
    </submittedName>
</protein>
<dbReference type="AlphaFoldDB" id="A0A6P5WEF5"/>
<dbReference type="Proteomes" id="UP000515125">
    <property type="component" value="Unplaced"/>
</dbReference>
<dbReference type="OrthoDB" id="45309at2759"/>
<evidence type="ECO:0000313" key="7">
    <source>
        <dbReference type="Proteomes" id="UP000515125"/>
    </source>
</evidence>
<accession>A0A6P5WEF5</accession>
<feature type="chain" id="PRO_5028155454" evidence="5">
    <location>
        <begin position="19"/>
        <end position="672"/>
    </location>
</feature>
<keyword evidence="3" id="KW-0443">Lipid metabolism</keyword>
<keyword evidence="7" id="KW-1185">Reference proteome</keyword>
<dbReference type="GeneID" id="34623650"/>
<evidence type="ECO:0000256" key="1">
    <source>
        <dbReference type="ARBA" id="ARBA00022801"/>
    </source>
</evidence>
<feature type="short sequence motif" description="GXSXG" evidence="4">
    <location>
        <begin position="187"/>
        <end position="191"/>
    </location>
</feature>
<gene>
    <name evidence="8" type="primary">LOC34623650</name>
</gene>
<reference evidence="8" key="1">
    <citation type="submission" date="2025-08" db="UniProtKB">
        <authorList>
            <consortium name="RefSeq"/>
        </authorList>
    </citation>
    <scope>IDENTIFICATION</scope>
</reference>
<keyword evidence="1" id="KW-0378">Hydrolase</keyword>
<proteinExistence type="predicted"/>
<evidence type="ECO:0000256" key="4">
    <source>
        <dbReference type="PROSITE-ProRule" id="PRU01161"/>
    </source>
</evidence>
<evidence type="ECO:0000256" key="2">
    <source>
        <dbReference type="ARBA" id="ARBA00022963"/>
    </source>
</evidence>
<dbReference type="SUPFAM" id="SSF52151">
    <property type="entry name" value="FabD/lysophospholipase-like"/>
    <property type="match status" value="1"/>
</dbReference>
<evidence type="ECO:0000259" key="6">
    <source>
        <dbReference type="PROSITE" id="PS51635"/>
    </source>
</evidence>
<keyword evidence="5" id="KW-0732">Signal</keyword>
<sequence length="672" mass="73041">MHTCAILLKPFLLAAVRAPVRLCVCRSMEVCGDLHGPRPPFNPVYILRLEQLLRHLLSNGEESGGSAASSRAALTWWLCGRREDPCAFEKGGKRLLQQCSTLLQQHVHPVSLLLYRRRLLGGGPFAEDSACKPTGEASVRGKDEALRDGSVLALAIEGGAMRGCVCAGMAVALHHMGFSDAFDVIYGSSAGALIGAFLVSRQLAYEGSCVYTDWLPYLGSRFLNLRRIGRALGLGCLLDGDVLDLFRSRLGTPLVNLDALLLEVLQKKQPFNFSQFQRNDLKQPLKVIASGLLSLKPVTLDSAGGSIKDMASLCECLRASMLLPGLTGPVVHLPLWTHPSATPESKDEPHASSWGPLARFLPIVASSCLPRFSAEAPKALVTEPLADALLFEAVPYRSAIAQGASHVLVLRSRPDKAPVTRLKGIEAAIEMRMARRFFLRKHHDLRPVYDFMRRRGHREIYMRDMLRLNAATNQINHLISGAYTASGPAGGLKRGPHDSERRAHAMAVAVGGTEKEAQKLKADRGAIIRGVRSGFAALWEALQPDPALREKGLEEALKIFPDDLAFSPALKGAPLPSPPPYTAEEASAHLTPEELAEHLLQAVAAVQPRFESSNLDRGSSAGRAPRSKAVEKLEQAKGYWLPAATPNRHTKAAVSGEHENALKRLTVREAHH</sequence>
<dbReference type="GO" id="GO:0052689">
    <property type="term" value="F:carboxylic ester hydrolase activity"/>
    <property type="evidence" value="ECO:0007669"/>
    <property type="project" value="UniProtKB-ARBA"/>
</dbReference>